<dbReference type="Pfam" id="PF08448">
    <property type="entry name" value="PAS_4"/>
    <property type="match status" value="1"/>
</dbReference>
<evidence type="ECO:0000259" key="3">
    <source>
        <dbReference type="PROSITE" id="PS51832"/>
    </source>
</evidence>
<dbReference type="AlphaFoldDB" id="A0ABD4RFJ0"/>
<dbReference type="PROSITE" id="PS50113">
    <property type="entry name" value="PAC"/>
    <property type="match status" value="2"/>
</dbReference>
<dbReference type="InterPro" id="IPR035965">
    <property type="entry name" value="PAS-like_dom_sf"/>
</dbReference>
<proteinExistence type="predicted"/>
<dbReference type="InterPro" id="IPR037522">
    <property type="entry name" value="HD_GYP_dom"/>
</dbReference>
<dbReference type="PROSITE" id="PS50887">
    <property type="entry name" value="GGDEF"/>
    <property type="match status" value="1"/>
</dbReference>
<dbReference type="InterPro" id="IPR013656">
    <property type="entry name" value="PAS_4"/>
</dbReference>
<dbReference type="PANTHER" id="PTHR45228">
    <property type="entry name" value="CYCLIC DI-GMP PHOSPHODIESTERASE TM_0186-RELATED"/>
    <property type="match status" value="1"/>
</dbReference>
<dbReference type="EC" id="2.7.7.65" evidence="4"/>
<feature type="domain" description="HD-GYP" evidence="3">
    <location>
        <begin position="398"/>
        <end position="592"/>
    </location>
</feature>
<dbReference type="GO" id="GO:0052621">
    <property type="term" value="F:diguanylate cyclase activity"/>
    <property type="evidence" value="ECO:0007669"/>
    <property type="project" value="UniProtKB-EC"/>
</dbReference>
<evidence type="ECO:0000259" key="1">
    <source>
        <dbReference type="PROSITE" id="PS50113"/>
    </source>
</evidence>
<dbReference type="SUPFAM" id="SSF55073">
    <property type="entry name" value="Nucleotide cyclase"/>
    <property type="match status" value="1"/>
</dbReference>
<evidence type="ECO:0000313" key="4">
    <source>
        <dbReference type="EMBL" id="MBX7290182.1"/>
    </source>
</evidence>
<organism evidence="4 5">
    <name type="scientific">Clostridium chauvoei</name>
    <dbReference type="NCBI Taxonomy" id="46867"/>
    <lineage>
        <taxon>Bacteria</taxon>
        <taxon>Bacillati</taxon>
        <taxon>Bacillota</taxon>
        <taxon>Clostridia</taxon>
        <taxon>Eubacteriales</taxon>
        <taxon>Clostridiaceae</taxon>
        <taxon>Clostridium</taxon>
    </lineage>
</organism>
<dbReference type="InterPro" id="IPR029787">
    <property type="entry name" value="Nucleotide_cyclase"/>
</dbReference>
<evidence type="ECO:0000313" key="5">
    <source>
        <dbReference type="Proteomes" id="UP000775179"/>
    </source>
</evidence>
<dbReference type="InterPro" id="IPR043128">
    <property type="entry name" value="Rev_trsase/Diguanyl_cyclase"/>
</dbReference>
<name>A0ABD4RFJ0_9CLOT</name>
<dbReference type="Pfam" id="PF13487">
    <property type="entry name" value="HD_5"/>
    <property type="match status" value="1"/>
</dbReference>
<dbReference type="Gene3D" id="3.30.450.20">
    <property type="entry name" value="PAS domain"/>
    <property type="match status" value="2"/>
</dbReference>
<comment type="caution">
    <text evidence="4">The sequence shown here is derived from an EMBL/GenBank/DDBJ whole genome shotgun (WGS) entry which is preliminary data.</text>
</comment>
<dbReference type="SMART" id="SM00471">
    <property type="entry name" value="HDc"/>
    <property type="match status" value="1"/>
</dbReference>
<protein>
    <submittedName>
        <fullName evidence="4">Diguanylate cyclase</fullName>
        <ecNumber evidence="4">2.7.7.65</ecNumber>
    </submittedName>
</protein>
<keyword evidence="4" id="KW-0548">Nucleotidyltransferase</keyword>
<dbReference type="InterPro" id="IPR000014">
    <property type="entry name" value="PAS"/>
</dbReference>
<dbReference type="Pfam" id="PF13426">
    <property type="entry name" value="PAS_9"/>
    <property type="match status" value="1"/>
</dbReference>
<evidence type="ECO:0000259" key="2">
    <source>
        <dbReference type="PROSITE" id="PS50887"/>
    </source>
</evidence>
<dbReference type="PROSITE" id="PS51832">
    <property type="entry name" value="HD_GYP"/>
    <property type="match status" value="1"/>
</dbReference>
<dbReference type="Proteomes" id="UP000775179">
    <property type="component" value="Unassembled WGS sequence"/>
</dbReference>
<dbReference type="InterPro" id="IPR000160">
    <property type="entry name" value="GGDEF_dom"/>
</dbReference>
<keyword evidence="4" id="KW-0808">Transferase</keyword>
<sequence>MDTMDIYKLFFENMPWPVWVEDINKNIIFLNSLYKKEYTKWFDGKKENGVFENRLTEKYNNEIKKCIESGILRKVSGEKDNKFIECYIIPLKNENQGVKAVAGIIVDVTEKKEKYFKLKNQRNILKTIIDVLPESIFYKSNKSKFLMYNKRFKEFYKRRGVDELKGKTDMDIFSDKEVALEFIKQDKEVIAEKKSKYFECIITDENGDTRIEENLKVPVINKGGDVLGIVGLSRDITERKILEEKLRYLSYTDELTGLYNRTKFEERVKELDKEKYLPLGVIMGDVNGLKLVNDTIGHLQGDKFLKNIANILKDVCKEKGDVFRWGGDEFIILLPKCNKSQCESMIQDILNRCKNHEYEFIKLSIALGAGIRTSMSEDIYNCIESVEDKVYHQKLLESNNIKKSIIKSLRHSLELKSIETDEHIERIAKHSNEIGKKMGLSEVELEDLSLVAQLHDIGKIGIKKDILLKNSELSNEEIEIMKTHTEKGYRIINSSSELIQIANSVLTHHERWDGMGYPLGLRGKEIPILARIIAVVDTYDAMITGRLHKKPISREEAIEKLKHYSGNRFDPEVVKTFITLIFQKVLTYNSNL</sequence>
<dbReference type="CDD" id="cd01949">
    <property type="entry name" value="GGDEF"/>
    <property type="match status" value="1"/>
</dbReference>
<dbReference type="InterPro" id="IPR052020">
    <property type="entry name" value="Cyclic_di-GMP/3'3'-cGAMP_PDE"/>
</dbReference>
<dbReference type="SUPFAM" id="SSF55785">
    <property type="entry name" value="PYP-like sensor domain (PAS domain)"/>
    <property type="match status" value="1"/>
</dbReference>
<dbReference type="Gene3D" id="1.10.3210.10">
    <property type="entry name" value="Hypothetical protein af1432"/>
    <property type="match status" value="1"/>
</dbReference>
<dbReference type="NCBIfam" id="TIGR00229">
    <property type="entry name" value="sensory_box"/>
    <property type="match status" value="1"/>
</dbReference>
<feature type="domain" description="PAC" evidence="1">
    <location>
        <begin position="196"/>
        <end position="248"/>
    </location>
</feature>
<feature type="domain" description="GGDEF" evidence="2">
    <location>
        <begin position="277"/>
        <end position="406"/>
    </location>
</feature>
<gene>
    <name evidence="4" type="ORF">K4H94_03835</name>
</gene>
<dbReference type="InterPro" id="IPR000700">
    <property type="entry name" value="PAS-assoc_C"/>
</dbReference>
<dbReference type="CDD" id="cd00077">
    <property type="entry name" value="HDc"/>
    <property type="match status" value="1"/>
</dbReference>
<dbReference type="SMART" id="SM00267">
    <property type="entry name" value="GGDEF"/>
    <property type="match status" value="1"/>
</dbReference>
<dbReference type="SUPFAM" id="SSF109604">
    <property type="entry name" value="HD-domain/PDEase-like"/>
    <property type="match status" value="1"/>
</dbReference>
<dbReference type="Pfam" id="PF00990">
    <property type="entry name" value="GGDEF"/>
    <property type="match status" value="1"/>
</dbReference>
<accession>A0ABD4RFJ0</accession>
<dbReference type="InterPro" id="IPR003607">
    <property type="entry name" value="HD/PDEase_dom"/>
</dbReference>
<dbReference type="PANTHER" id="PTHR45228:SF1">
    <property type="entry name" value="CYCLIC DI-GMP PHOSPHODIESTERASE TM_0186"/>
    <property type="match status" value="1"/>
</dbReference>
<reference evidence="4 5" key="1">
    <citation type="submission" date="2021-08" db="EMBL/GenBank/DDBJ databases">
        <title>Genome sequence analysis of Clostridium chauvoei strains of European origin and evaluation of typing options for outbreak investigations.</title>
        <authorList>
            <person name="Abdel-Glil M."/>
            <person name="Thomas P."/>
            <person name="Seyboldt C."/>
        </authorList>
    </citation>
    <scope>NUCLEOTIDE SEQUENCE [LARGE SCALE GENOMIC DNA]</scope>
    <source>
        <strain evidence="4 5">S0260-09</strain>
    </source>
</reference>
<dbReference type="EMBL" id="JAIFTX010000006">
    <property type="protein sequence ID" value="MBX7290182.1"/>
    <property type="molecule type" value="Genomic_DNA"/>
</dbReference>
<dbReference type="NCBIfam" id="TIGR00254">
    <property type="entry name" value="GGDEF"/>
    <property type="match status" value="1"/>
</dbReference>
<dbReference type="Gene3D" id="3.30.70.270">
    <property type="match status" value="1"/>
</dbReference>
<feature type="domain" description="PAC" evidence="1">
    <location>
        <begin position="65"/>
        <end position="120"/>
    </location>
</feature>